<sequence length="275" mass="31079">MAKPTDRLREMRERAGLSLEEVQDRTKIQVRYLRAAEEGDFDRFPGKFYTRAFLRAYGEFLGLDPAPLLRQLEEVTASSEEPEPSPAATLSRKERYAAGRRSSSVRVRRLLPGSNPPSRKRYAWLLLVLFVLLIPAVIYYFSAAEKQTGDPEKPAAAEAQGGQAGKEKPSAEIELVKPSETYEYGDLFLVTKAKEVEVTLEAKKDTWFRYRAGGPTKDVTEEADLPAGEKKTFRHPEWVSLLLKNPNHVKLTVNGHVIETSETTESHAYQLKLKK</sequence>
<dbReference type="PANTHER" id="PTHR34475">
    <property type="match status" value="1"/>
</dbReference>
<dbReference type="AlphaFoldDB" id="A0A2T6BRI0"/>
<dbReference type="InterPro" id="IPR025194">
    <property type="entry name" value="RodZ-like_C"/>
</dbReference>
<evidence type="ECO:0000313" key="5">
    <source>
        <dbReference type="Proteomes" id="UP000244240"/>
    </source>
</evidence>
<reference evidence="4 5" key="1">
    <citation type="submission" date="2018-04" db="EMBL/GenBank/DDBJ databases">
        <title>Genomic Encyclopedia of Archaeal and Bacterial Type Strains, Phase II (KMG-II): from individual species to whole genera.</title>
        <authorList>
            <person name="Goeker M."/>
        </authorList>
    </citation>
    <scope>NUCLEOTIDE SEQUENCE [LARGE SCALE GENOMIC DNA]</scope>
    <source>
        <strain evidence="4 5">DSM 45787</strain>
    </source>
</reference>
<organism evidence="4 5">
    <name type="scientific">Melghirimyces profundicolus</name>
    <dbReference type="NCBI Taxonomy" id="1242148"/>
    <lineage>
        <taxon>Bacteria</taxon>
        <taxon>Bacillati</taxon>
        <taxon>Bacillota</taxon>
        <taxon>Bacilli</taxon>
        <taxon>Bacillales</taxon>
        <taxon>Thermoactinomycetaceae</taxon>
        <taxon>Melghirimyces</taxon>
    </lineage>
</organism>
<dbReference type="Gene3D" id="1.10.260.40">
    <property type="entry name" value="lambda repressor-like DNA-binding domains"/>
    <property type="match status" value="1"/>
</dbReference>
<dbReference type="InterPro" id="IPR001387">
    <property type="entry name" value="Cro/C1-type_HTH"/>
</dbReference>
<accession>A0A2T6BRI0</accession>
<dbReference type="SUPFAM" id="SSF47413">
    <property type="entry name" value="lambda repressor-like DNA-binding domains"/>
    <property type="match status" value="1"/>
</dbReference>
<keyword evidence="2" id="KW-1133">Transmembrane helix</keyword>
<dbReference type="Pfam" id="PF13413">
    <property type="entry name" value="HTH_25"/>
    <property type="match status" value="1"/>
</dbReference>
<proteinExistence type="predicted"/>
<dbReference type="RefSeq" id="WP_170109621.1">
    <property type="nucleotide sequence ID" value="NZ_QBKR01000015.1"/>
</dbReference>
<evidence type="ECO:0000256" key="1">
    <source>
        <dbReference type="SAM" id="MobiDB-lite"/>
    </source>
</evidence>
<dbReference type="EMBL" id="QBKR01000015">
    <property type="protein sequence ID" value="PTX58656.1"/>
    <property type="molecule type" value="Genomic_DNA"/>
</dbReference>
<dbReference type="InterPro" id="IPR050400">
    <property type="entry name" value="Bact_Cytoskel_RodZ"/>
</dbReference>
<dbReference type="SMART" id="SM00530">
    <property type="entry name" value="HTH_XRE"/>
    <property type="match status" value="1"/>
</dbReference>
<feature type="region of interest" description="Disordered" evidence="1">
    <location>
        <begin position="149"/>
        <end position="173"/>
    </location>
</feature>
<keyword evidence="2" id="KW-0472">Membrane</keyword>
<keyword evidence="5" id="KW-1185">Reference proteome</keyword>
<name>A0A2T6BRI0_9BACL</name>
<feature type="transmembrane region" description="Helical" evidence="2">
    <location>
        <begin position="122"/>
        <end position="141"/>
    </location>
</feature>
<evidence type="ECO:0000256" key="2">
    <source>
        <dbReference type="SAM" id="Phobius"/>
    </source>
</evidence>
<feature type="domain" description="HTH cro/C1-type" evidence="3">
    <location>
        <begin position="7"/>
        <end position="68"/>
    </location>
</feature>
<dbReference type="Proteomes" id="UP000244240">
    <property type="component" value="Unassembled WGS sequence"/>
</dbReference>
<evidence type="ECO:0000313" key="4">
    <source>
        <dbReference type="EMBL" id="PTX58656.1"/>
    </source>
</evidence>
<dbReference type="Pfam" id="PF13464">
    <property type="entry name" value="RodZ_C"/>
    <property type="match status" value="1"/>
</dbReference>
<keyword evidence="2" id="KW-0812">Transmembrane</keyword>
<dbReference type="InterPro" id="IPR010982">
    <property type="entry name" value="Lambda_DNA-bd_dom_sf"/>
</dbReference>
<protein>
    <submittedName>
        <fullName evidence="4">Cytoskeletal protein RodZ</fullName>
    </submittedName>
</protein>
<evidence type="ECO:0000259" key="3">
    <source>
        <dbReference type="SMART" id="SM00530"/>
    </source>
</evidence>
<dbReference type="PANTHER" id="PTHR34475:SF1">
    <property type="entry name" value="CYTOSKELETON PROTEIN RODZ"/>
    <property type="match status" value="1"/>
</dbReference>
<gene>
    <name evidence="4" type="ORF">C8P63_11554</name>
</gene>
<dbReference type="GO" id="GO:0003677">
    <property type="term" value="F:DNA binding"/>
    <property type="evidence" value="ECO:0007669"/>
    <property type="project" value="InterPro"/>
</dbReference>
<feature type="region of interest" description="Disordered" evidence="1">
    <location>
        <begin position="75"/>
        <end position="99"/>
    </location>
</feature>
<dbReference type="CDD" id="cd00093">
    <property type="entry name" value="HTH_XRE"/>
    <property type="match status" value="1"/>
</dbReference>
<comment type="caution">
    <text evidence="4">The sequence shown here is derived from an EMBL/GenBank/DDBJ whole genome shotgun (WGS) entry which is preliminary data.</text>
</comment>